<proteinExistence type="predicted"/>
<evidence type="ECO:0000313" key="8">
    <source>
        <dbReference type="Proteomes" id="UP000576368"/>
    </source>
</evidence>
<evidence type="ECO:0000313" key="6">
    <source>
        <dbReference type="EMBL" id="NJC18374.1"/>
    </source>
</evidence>
<dbReference type="Pfam" id="PF00085">
    <property type="entry name" value="Thioredoxin"/>
    <property type="match status" value="1"/>
</dbReference>
<sequence>MKGFVLLLGCIFGFMYVSAQTIFRDLTFEEALNQAGVEGKCVLVDCYTSWCGPCKMMAEKILPLQEVGEYINGKFICVKFDMEKSEGLNIQQRYKVSSYPTFLILTSDGGVKARIVGAALDGKEFIKKIDASFTDNSVVNFEGEYLAGNRKMDFLLKYIKVLMDSGNAGKARDIALDVMTSLEDWQKCMEPYWFIYEDYQLSPVGSGNLTYFLKHVEQFRQGVGVEKVDKKLGSLFALPLESILRGANKNITLKEVDKLKSTLDTYNLTGQDYLYGYVDLIKGIMTGDTGMALKAYKRAFPFVPDEKIASLYFMPIMYFKEKWTGEQKKELIVLTDQLIQQVKMWELKASLSEMKADVLMK</sequence>
<dbReference type="Proteomes" id="UP000576368">
    <property type="component" value="Unassembled WGS sequence"/>
</dbReference>
<evidence type="ECO:0000313" key="7">
    <source>
        <dbReference type="EMBL" id="WOF12724.1"/>
    </source>
</evidence>
<dbReference type="SUPFAM" id="SSF52833">
    <property type="entry name" value="Thioredoxin-like"/>
    <property type="match status" value="1"/>
</dbReference>
<protein>
    <submittedName>
        <fullName evidence="6 7">Thioredoxin</fullName>
    </submittedName>
</protein>
<dbReference type="PANTHER" id="PTHR45663:SF11">
    <property type="entry name" value="GEO12009P1"/>
    <property type="match status" value="1"/>
</dbReference>
<reference evidence="6 8" key="2">
    <citation type="submission" date="2020-03" db="EMBL/GenBank/DDBJ databases">
        <title>Genomic Encyclopedia of Type Strains, Phase IV (KMG-IV): sequencing the most valuable type-strain genomes for metagenomic binning, comparative biology and taxonomic classification.</title>
        <authorList>
            <person name="Goeker M."/>
        </authorList>
    </citation>
    <scope>NUCLEOTIDE SEQUENCE [LARGE SCALE GENOMIC DNA]</scope>
    <source>
        <strain evidence="6 8">DSM 105722</strain>
    </source>
</reference>
<keyword evidence="1" id="KW-0813">Transport</keyword>
<dbReference type="GO" id="GO:0016853">
    <property type="term" value="F:isomerase activity"/>
    <property type="evidence" value="ECO:0007669"/>
    <property type="project" value="UniProtKB-KW"/>
</dbReference>
<dbReference type="RefSeq" id="WP_087421863.1">
    <property type="nucleotide sequence ID" value="NZ_BMPA01000005.1"/>
</dbReference>
<gene>
    <name evidence="7" type="ORF">F1644_10835</name>
    <name evidence="6" type="ORF">GGR15_001993</name>
</gene>
<dbReference type="PROSITE" id="PS00194">
    <property type="entry name" value="THIOREDOXIN_1"/>
    <property type="match status" value="1"/>
</dbReference>
<keyword evidence="3" id="KW-1015">Disulfide bond</keyword>
<dbReference type="Proteomes" id="UP001302374">
    <property type="component" value="Chromosome"/>
</dbReference>
<keyword evidence="9" id="KW-1185">Reference proteome</keyword>
<evidence type="ECO:0000256" key="2">
    <source>
        <dbReference type="ARBA" id="ARBA00022982"/>
    </source>
</evidence>
<organism evidence="6 8">
    <name type="scientific">Butyricimonas paravirosa</name>
    <dbReference type="NCBI Taxonomy" id="1472417"/>
    <lineage>
        <taxon>Bacteria</taxon>
        <taxon>Pseudomonadati</taxon>
        <taxon>Bacteroidota</taxon>
        <taxon>Bacteroidia</taxon>
        <taxon>Bacteroidales</taxon>
        <taxon>Odoribacteraceae</taxon>
        <taxon>Butyricimonas</taxon>
    </lineage>
</organism>
<reference evidence="7 9" key="1">
    <citation type="submission" date="2019-09" db="EMBL/GenBank/DDBJ databases">
        <title>Butyricimonas paravirosa DSM 105722 (=214-4 = JCM 18677 = CCUG 65563).</title>
        <authorList>
            <person name="Le Roy T."/>
            <person name="Cani P.D."/>
        </authorList>
    </citation>
    <scope>NUCLEOTIDE SEQUENCE [LARGE SCALE GENOMIC DNA]</scope>
    <source>
        <strain evidence="7 9">DSM 105722</strain>
    </source>
</reference>
<evidence type="ECO:0000313" key="9">
    <source>
        <dbReference type="Proteomes" id="UP001302374"/>
    </source>
</evidence>
<dbReference type="AlphaFoldDB" id="A0A7X6BJG9"/>
<dbReference type="PROSITE" id="PS51352">
    <property type="entry name" value="THIOREDOXIN_2"/>
    <property type="match status" value="1"/>
</dbReference>
<dbReference type="EMBL" id="JAATLI010000006">
    <property type="protein sequence ID" value="NJC18374.1"/>
    <property type="molecule type" value="Genomic_DNA"/>
</dbReference>
<dbReference type="InterPro" id="IPR036249">
    <property type="entry name" value="Thioredoxin-like_sf"/>
</dbReference>
<dbReference type="GeneID" id="86891793"/>
<dbReference type="PANTHER" id="PTHR45663">
    <property type="entry name" value="GEO12009P1"/>
    <property type="match status" value="1"/>
</dbReference>
<keyword evidence="4" id="KW-0676">Redox-active center</keyword>
<evidence type="ECO:0000259" key="5">
    <source>
        <dbReference type="PROSITE" id="PS51352"/>
    </source>
</evidence>
<evidence type="ECO:0000256" key="4">
    <source>
        <dbReference type="ARBA" id="ARBA00023284"/>
    </source>
</evidence>
<evidence type="ECO:0000256" key="1">
    <source>
        <dbReference type="ARBA" id="ARBA00022448"/>
    </source>
</evidence>
<dbReference type="GO" id="GO:0005737">
    <property type="term" value="C:cytoplasm"/>
    <property type="evidence" value="ECO:0007669"/>
    <property type="project" value="TreeGrafter"/>
</dbReference>
<dbReference type="CDD" id="cd02947">
    <property type="entry name" value="TRX_family"/>
    <property type="match status" value="1"/>
</dbReference>
<dbReference type="Gene3D" id="3.40.30.10">
    <property type="entry name" value="Glutaredoxin"/>
    <property type="match status" value="1"/>
</dbReference>
<dbReference type="EMBL" id="CP043839">
    <property type="protein sequence ID" value="WOF12724.1"/>
    <property type="molecule type" value="Genomic_DNA"/>
</dbReference>
<keyword evidence="6" id="KW-0413">Isomerase</keyword>
<evidence type="ECO:0000256" key="3">
    <source>
        <dbReference type="ARBA" id="ARBA00023157"/>
    </source>
</evidence>
<feature type="domain" description="Thioredoxin" evidence="5">
    <location>
        <begin position="17"/>
        <end position="134"/>
    </location>
</feature>
<name>A0A7X6BJG9_9BACT</name>
<accession>A0A7X6BJG9</accession>
<dbReference type="InterPro" id="IPR017937">
    <property type="entry name" value="Thioredoxin_CS"/>
</dbReference>
<dbReference type="GO" id="GO:0015035">
    <property type="term" value="F:protein-disulfide reductase activity"/>
    <property type="evidence" value="ECO:0007669"/>
    <property type="project" value="TreeGrafter"/>
</dbReference>
<keyword evidence="2" id="KW-0249">Electron transport</keyword>
<dbReference type="InterPro" id="IPR013766">
    <property type="entry name" value="Thioredoxin_domain"/>
</dbReference>